<evidence type="ECO:0000259" key="8">
    <source>
        <dbReference type="Pfam" id="PF22930"/>
    </source>
</evidence>
<dbReference type="GO" id="GO:0019752">
    <property type="term" value="P:carboxylic acid metabolic process"/>
    <property type="evidence" value="ECO:0007669"/>
    <property type="project" value="InterPro"/>
</dbReference>
<keyword evidence="3" id="KW-0210">Decarboxylase</keyword>
<dbReference type="AlphaFoldDB" id="A0A3B0KK55"/>
<feature type="compositionally biased region" description="Acidic residues" evidence="7">
    <location>
        <begin position="76"/>
        <end position="91"/>
    </location>
</feature>
<name>A0A3B0KK55_DROGU</name>
<feature type="domain" description="PDXDC1-like third" evidence="9">
    <location>
        <begin position="570"/>
        <end position="673"/>
    </location>
</feature>
<dbReference type="SUPFAM" id="SSF53383">
    <property type="entry name" value="PLP-dependent transferases"/>
    <property type="match status" value="1"/>
</dbReference>
<dbReference type="PANTHER" id="PTHR42735">
    <property type="match status" value="1"/>
</dbReference>
<feature type="region of interest" description="Disordered" evidence="7">
    <location>
        <begin position="764"/>
        <end position="812"/>
    </location>
</feature>
<dbReference type="GO" id="GO:0030170">
    <property type="term" value="F:pyridoxal phosphate binding"/>
    <property type="evidence" value="ECO:0007669"/>
    <property type="project" value="InterPro"/>
</dbReference>
<feature type="region of interest" description="Disordered" evidence="7">
    <location>
        <begin position="1"/>
        <end position="29"/>
    </location>
</feature>
<proteinExistence type="inferred from homology"/>
<evidence type="ECO:0000313" key="11">
    <source>
        <dbReference type="Proteomes" id="UP000268350"/>
    </source>
</evidence>
<keyword evidence="11" id="KW-1185">Reference proteome</keyword>
<feature type="compositionally biased region" description="Polar residues" evidence="7">
    <location>
        <begin position="14"/>
        <end position="25"/>
    </location>
</feature>
<evidence type="ECO:0000313" key="10">
    <source>
        <dbReference type="EMBL" id="SPP86889.1"/>
    </source>
</evidence>
<dbReference type="Pfam" id="PF22937">
    <property type="entry name" value="PDXDC1-like_cen2"/>
    <property type="match status" value="1"/>
</dbReference>
<dbReference type="EMBL" id="OUUW01000011">
    <property type="protein sequence ID" value="SPP86889.1"/>
    <property type="molecule type" value="Genomic_DNA"/>
</dbReference>
<dbReference type="InterPro" id="IPR055102">
    <property type="entry name" value="PDXDC1-like_3rd"/>
</dbReference>
<dbReference type="InterPro" id="IPR050477">
    <property type="entry name" value="GrpII_AminoAcid_Decarb"/>
</dbReference>
<dbReference type="Pfam" id="PF00282">
    <property type="entry name" value="Pyridoxal_deC"/>
    <property type="match status" value="1"/>
</dbReference>
<dbReference type="OMA" id="RLQYACR"/>
<dbReference type="FunFam" id="3.40.640.10:FF:000156">
    <property type="entry name" value="Uncharacterized protein, isoform A"/>
    <property type="match status" value="1"/>
</dbReference>
<sequence length="851" mass="92196">MSAAGRVDDEATTLPATQEPPSSGPATPAVAEIAASSIRSGLAELELRSSQVLQRLENVKTVPGAVSPKASGNANDVEEEQDPEAEAEDSDQLPFTQLRPEHRVPSDILKSLEQLVAYTDSDDDPEFPLPALDDVSHLALISHSIVAYLSHLDRQQLLRVTNSISGDATRWLGTLFHFNNPASSFHADNADAILRTVRLAIVARCPGYLEGGIPALAQPCFYISENTTPVRLQYACRQLGIPLDAIKIIPEHSQYGTMDLTQLQKQIQLDLSANRTPLLVVADIGASLCGYVDNLQRLRDVCKPHNMWLHASGHGLAALVCAQSQSQGHVDDVLHSMALNLGSWLGVPSLPIVLLHRPLLNSALSAFESDPILSRRLNSLSLWTSLQALGRKAIAERLHVAFQTCSILFEIASKCEGIRVLSHTPGAQTGASLSDIIQSPFDVNTLFDAAAPVVAYQFDGSTTIPISGNLEAAERETAATGGLKPLEKINNASYFDRLNSWLGQTLQRDCPNFDFEVIEHPTHGSCIRYCPLELGLGEQPPSSENLESFAQSLEAHVDILRATIKHKARFIYLVERSEVLRLVPLPEWAGMGGVRFVPESWESLLTDQAKTELNKLNIDLVEALKSTDNAFSLGEGTDGLICVRFGMVTHETEVEELLDLVVTVGKSVQENSRVLDTMSEIVKKGIEAVTADLQRESEEKLWQEGILRHVPVVGRVFNWWSPPAKESGIKGRSLNLTQGVVESTENIYKYHMQMTGATAHQLPANRSPPTPMVQTPVGATATQQQQPVFPTVEPVSGGSGEEGSPNGHETVTIGAAPATQNHVDHARTVSQSSASSSVVPELVPANSAITQ</sequence>
<dbReference type="GO" id="GO:0016831">
    <property type="term" value="F:carboxy-lyase activity"/>
    <property type="evidence" value="ECO:0007669"/>
    <property type="project" value="UniProtKB-KW"/>
</dbReference>
<accession>A0A3B0KK55</accession>
<keyword evidence="5" id="KW-0456">Lyase</keyword>
<evidence type="ECO:0000256" key="5">
    <source>
        <dbReference type="ARBA" id="ARBA00023239"/>
    </source>
</evidence>
<dbReference type="Pfam" id="PF22930">
    <property type="entry name" value="PDXDC1-like_cen"/>
    <property type="match status" value="1"/>
</dbReference>
<dbReference type="InterPro" id="IPR015424">
    <property type="entry name" value="PyrdxlP-dep_Trfase"/>
</dbReference>
<dbReference type="InterPro" id="IPR055103">
    <property type="entry name" value="PDXDC1-like_2nd"/>
</dbReference>
<evidence type="ECO:0000256" key="1">
    <source>
        <dbReference type="ARBA" id="ARBA00001933"/>
    </source>
</evidence>
<evidence type="ECO:0000259" key="9">
    <source>
        <dbReference type="Pfam" id="PF22937"/>
    </source>
</evidence>
<evidence type="ECO:0000256" key="6">
    <source>
        <dbReference type="ARBA" id="ARBA00047190"/>
    </source>
</evidence>
<feature type="region of interest" description="Disordered" evidence="7">
    <location>
        <begin position="58"/>
        <end position="100"/>
    </location>
</feature>
<dbReference type="InterPro" id="IPR015421">
    <property type="entry name" value="PyrdxlP-dep_Trfase_major"/>
</dbReference>
<protein>
    <recommendedName>
        <fullName evidence="6">Pyridoxal-dependent decarboxylase domain-containing protein 1</fullName>
    </recommendedName>
</protein>
<dbReference type="Proteomes" id="UP000268350">
    <property type="component" value="Unassembled WGS sequence"/>
</dbReference>
<evidence type="ECO:0000256" key="7">
    <source>
        <dbReference type="SAM" id="MobiDB-lite"/>
    </source>
</evidence>
<feature type="domain" description="PDXDC1/PDXD2 second" evidence="8">
    <location>
        <begin position="452"/>
        <end position="564"/>
    </location>
</feature>
<evidence type="ECO:0000256" key="4">
    <source>
        <dbReference type="ARBA" id="ARBA00022898"/>
    </source>
</evidence>
<organism evidence="10 11">
    <name type="scientific">Drosophila guanche</name>
    <name type="common">Fruit fly</name>
    <dbReference type="NCBI Taxonomy" id="7266"/>
    <lineage>
        <taxon>Eukaryota</taxon>
        <taxon>Metazoa</taxon>
        <taxon>Ecdysozoa</taxon>
        <taxon>Arthropoda</taxon>
        <taxon>Hexapoda</taxon>
        <taxon>Insecta</taxon>
        <taxon>Pterygota</taxon>
        <taxon>Neoptera</taxon>
        <taxon>Endopterygota</taxon>
        <taxon>Diptera</taxon>
        <taxon>Brachycera</taxon>
        <taxon>Muscomorpha</taxon>
        <taxon>Ephydroidea</taxon>
        <taxon>Drosophilidae</taxon>
        <taxon>Drosophila</taxon>
        <taxon>Sophophora</taxon>
    </lineage>
</organism>
<dbReference type="InterPro" id="IPR002129">
    <property type="entry name" value="PyrdxlP-dep_de-COase"/>
</dbReference>
<keyword evidence="4" id="KW-0663">Pyridoxal phosphate</keyword>
<comment type="cofactor">
    <cofactor evidence="1">
        <name>pyridoxal 5'-phosphate</name>
        <dbReference type="ChEBI" id="CHEBI:597326"/>
    </cofactor>
</comment>
<dbReference type="OrthoDB" id="2161780at2759"/>
<reference evidence="11" key="1">
    <citation type="submission" date="2018-01" db="EMBL/GenBank/DDBJ databases">
        <authorList>
            <person name="Alioto T."/>
            <person name="Alioto T."/>
        </authorList>
    </citation>
    <scope>NUCLEOTIDE SEQUENCE [LARGE SCALE GENOMIC DNA]</scope>
</reference>
<dbReference type="PANTHER" id="PTHR42735:SF1">
    <property type="entry name" value="PYRIDOXAL-DEPENDENT DECARBOXYLASE DOMAIN-CONTAINING PROTEIN 1-RELATED"/>
    <property type="match status" value="1"/>
</dbReference>
<comment type="similarity">
    <text evidence="2">Belongs to the group II decarboxylase family.</text>
</comment>
<dbReference type="Gene3D" id="3.40.640.10">
    <property type="entry name" value="Type I PLP-dependent aspartate aminotransferase-like (Major domain)"/>
    <property type="match status" value="1"/>
</dbReference>
<evidence type="ECO:0000256" key="2">
    <source>
        <dbReference type="ARBA" id="ARBA00009533"/>
    </source>
</evidence>
<dbReference type="STRING" id="7266.A0A3B0KK55"/>
<gene>
    <name evidence="10" type="ORF">DGUA_6G009185</name>
</gene>
<evidence type="ECO:0000256" key="3">
    <source>
        <dbReference type="ARBA" id="ARBA00022793"/>
    </source>
</evidence>